<keyword evidence="1" id="KW-0472">Membrane</keyword>
<organism evidence="4 5">
    <name type="scientific">Lodderomyces beijingensis</name>
    <dbReference type="NCBI Taxonomy" id="1775926"/>
    <lineage>
        <taxon>Eukaryota</taxon>
        <taxon>Fungi</taxon>
        <taxon>Dikarya</taxon>
        <taxon>Ascomycota</taxon>
        <taxon>Saccharomycotina</taxon>
        <taxon>Pichiomycetes</taxon>
        <taxon>Debaryomycetaceae</taxon>
        <taxon>Candida/Lodderomyces clade</taxon>
        <taxon>Lodderomyces</taxon>
    </lineage>
</organism>
<dbReference type="InterPro" id="IPR053229">
    <property type="entry name" value="NADH-Q_oxidrdct_subunit"/>
</dbReference>
<keyword evidence="1" id="KW-0812">Transmembrane</keyword>
<dbReference type="Pfam" id="PF10785">
    <property type="entry name" value="NADH-u_ox-rdase"/>
    <property type="match status" value="1"/>
</dbReference>
<keyword evidence="5" id="KW-1185">Reference proteome</keyword>
<accession>A0ABP0ZHW8</accession>
<sequence>MSYSPSNQPVRAAPLDSDYERIDGDPYFTRVVSYFRPSDYLNWAISVAAIPAGLKLWEHLEPANGTGLKPARISGASYRAAVAIGLTGGFLLAYIRSSYRFLGWRENAREVAKDRYEMKKLLSQGKLPYHEDESALDDRGKDIANRNSQYSASMLYLLPWFNLAYHPYHQTNLEKYYENRPGEEEWGFKLKPLDEIYANANKSKYS</sequence>
<dbReference type="EMBL" id="OZ022406">
    <property type="protein sequence ID" value="CAK9437582.1"/>
    <property type="molecule type" value="Genomic_DNA"/>
</dbReference>
<dbReference type="Proteomes" id="UP001497383">
    <property type="component" value="Chromosome 2"/>
</dbReference>
<evidence type="ECO:0000256" key="1">
    <source>
        <dbReference type="SAM" id="Phobius"/>
    </source>
</evidence>
<dbReference type="GeneID" id="92207156"/>
<dbReference type="InterPro" id="IPR024549">
    <property type="entry name" value="NADH-UbQ_OxRdtase_su21_C_fun"/>
</dbReference>
<protein>
    <recommendedName>
        <fullName evidence="6">NADH-ubiquinone oxidoreductase 21 kDa subunit</fullName>
    </recommendedName>
</protein>
<dbReference type="PANTHER" id="PTHR34062:SF1">
    <property type="entry name" value="NADH-UBIQUINONE OXIDOREDUCTASE 21KDA SUBUNIT N-TERMINAL DOMAIN-CONTAINING PROTEIN"/>
    <property type="match status" value="1"/>
</dbReference>
<evidence type="ECO:0000313" key="5">
    <source>
        <dbReference type="Proteomes" id="UP001497383"/>
    </source>
</evidence>
<dbReference type="Pfam" id="PF12853">
    <property type="entry name" value="NADH_u_ox_C"/>
    <property type="match status" value="1"/>
</dbReference>
<feature type="domain" description="NADH-ubiquinone oxidoreductase 21kDa subunit N-terminal" evidence="2">
    <location>
        <begin position="17"/>
        <end position="106"/>
    </location>
</feature>
<reference evidence="4 5" key="1">
    <citation type="submission" date="2024-03" db="EMBL/GenBank/DDBJ databases">
        <authorList>
            <person name="Brejova B."/>
        </authorList>
    </citation>
    <scope>NUCLEOTIDE SEQUENCE [LARGE SCALE GENOMIC DNA]</scope>
    <source>
        <strain evidence="4 5">CBS 14171</strain>
    </source>
</reference>
<dbReference type="PANTHER" id="PTHR34062">
    <property type="entry name" value="OXIDOREDUCTASE 21 KDA SUBUNIT, PUTATIVE (AFU_ORTHOLOGUE AFUA_4G04750)-RELATED"/>
    <property type="match status" value="1"/>
</dbReference>
<evidence type="ECO:0000259" key="2">
    <source>
        <dbReference type="Pfam" id="PF10785"/>
    </source>
</evidence>
<feature type="domain" description="NADH-ubiquinone oxidoreductase 21kDa subunit C-terminal fungi" evidence="3">
    <location>
        <begin position="115"/>
        <end position="202"/>
    </location>
</feature>
<dbReference type="InterPro" id="IPR019721">
    <property type="entry name" value="NADH-UbQ_OxRdtase_su21_N"/>
</dbReference>
<gene>
    <name evidence="4" type="ORF">LODBEIA_P19600</name>
</gene>
<evidence type="ECO:0000313" key="4">
    <source>
        <dbReference type="EMBL" id="CAK9437582.1"/>
    </source>
</evidence>
<feature type="transmembrane region" description="Helical" evidence="1">
    <location>
        <begin position="77"/>
        <end position="95"/>
    </location>
</feature>
<evidence type="ECO:0008006" key="6">
    <source>
        <dbReference type="Google" id="ProtNLM"/>
    </source>
</evidence>
<name>A0ABP0ZHW8_9ASCO</name>
<proteinExistence type="predicted"/>
<keyword evidence="1" id="KW-1133">Transmembrane helix</keyword>
<evidence type="ECO:0000259" key="3">
    <source>
        <dbReference type="Pfam" id="PF12853"/>
    </source>
</evidence>
<dbReference type="RefSeq" id="XP_066828898.1">
    <property type="nucleotide sequence ID" value="XM_066971906.1"/>
</dbReference>